<accession>A0A6N0I084</accession>
<evidence type="ECO:0000313" key="3">
    <source>
        <dbReference type="EMBL" id="QKQ28028.1"/>
    </source>
</evidence>
<evidence type="ECO:0000256" key="2">
    <source>
        <dbReference type="ARBA" id="ARBA00022840"/>
    </source>
</evidence>
<name>A0A6N0I084_9GAMM</name>
<proteinExistence type="predicted"/>
<dbReference type="RefSeq" id="WP_174673667.1">
    <property type="nucleotide sequence ID" value="NZ_CP054491.1"/>
</dbReference>
<dbReference type="InterPro" id="IPR052381">
    <property type="entry name" value="AAA_domain_protein"/>
</dbReference>
<evidence type="ECO:0000313" key="4">
    <source>
        <dbReference type="Proteomes" id="UP000509658"/>
    </source>
</evidence>
<dbReference type="GO" id="GO:0005524">
    <property type="term" value="F:ATP binding"/>
    <property type="evidence" value="ECO:0007669"/>
    <property type="project" value="UniProtKB-KW"/>
</dbReference>
<evidence type="ECO:0000256" key="1">
    <source>
        <dbReference type="ARBA" id="ARBA00022741"/>
    </source>
</evidence>
<dbReference type="KEGG" id="rev:HUE57_18360"/>
<dbReference type="PANTHER" id="PTHR42960">
    <property type="entry name" value="YCF46 PROTEIN"/>
    <property type="match status" value="1"/>
</dbReference>
<keyword evidence="2" id="KW-0067">ATP-binding</keyword>
<keyword evidence="4" id="KW-1185">Reference proteome</keyword>
<evidence type="ECO:0008006" key="5">
    <source>
        <dbReference type="Google" id="ProtNLM"/>
    </source>
</evidence>
<reference evidence="3 4" key="1">
    <citation type="submission" date="2020-05" db="EMBL/GenBank/DDBJ databases">
        <title>Horizontal transmission and recombination maintain forever young bacterial symbiont genomes.</title>
        <authorList>
            <person name="Russell S.L."/>
            <person name="Pepper-Tunick E."/>
            <person name="Svedberg J."/>
            <person name="Byrne A."/>
            <person name="Ruelas Castillo J."/>
            <person name="Vollmers C."/>
            <person name="Beinart R.A."/>
            <person name="Corbett-Detig R."/>
        </authorList>
    </citation>
    <scope>NUCLEOTIDE SEQUENCE [LARGE SCALE GENOMIC DNA]</scope>
    <source>
        <strain evidence="3">Santa_Monica_outfall</strain>
    </source>
</reference>
<sequence>MNESHDLELLLSSHFPIVVIESQEETRVLQLLSGIGQRRFKSVNSWSVTDGMRRIDIDIPSSEEGAKPEEMLWQLRRDRHAGIYVLCDFHPYLDEPLHIRLLKDIALSHQQSGISLVLLSHKITIPPELRPFTASAEISLPDQVALEKIVLETTQQYQQRSRQSVRSDEATFKLLVSNLSGLTRDDATRLARNAIFDDGAITESDLPTVMKAKHALLSR</sequence>
<dbReference type="AlphaFoldDB" id="A0A6N0I084"/>
<dbReference type="PANTHER" id="PTHR42960:SF1">
    <property type="entry name" value="YCF46 PROTEIN"/>
    <property type="match status" value="1"/>
</dbReference>
<gene>
    <name evidence="3" type="ORF">HUE57_18360</name>
</gene>
<dbReference type="EMBL" id="CP054491">
    <property type="protein sequence ID" value="QKQ28028.1"/>
    <property type="molecule type" value="Genomic_DNA"/>
</dbReference>
<protein>
    <recommendedName>
        <fullName evidence="5">ATPase</fullName>
    </recommendedName>
</protein>
<keyword evidence="1" id="KW-0547">Nucleotide-binding</keyword>
<organism evidence="3 4">
    <name type="scientific">Candidatus Reidiella endopervernicosa</name>
    <dbReference type="NCBI Taxonomy" id="2738883"/>
    <lineage>
        <taxon>Bacteria</taxon>
        <taxon>Pseudomonadati</taxon>
        <taxon>Pseudomonadota</taxon>
        <taxon>Gammaproteobacteria</taxon>
        <taxon>Candidatus Reidiella</taxon>
    </lineage>
</organism>
<dbReference type="Proteomes" id="UP000509658">
    <property type="component" value="Chromosome"/>
</dbReference>